<proteinExistence type="predicted"/>
<dbReference type="Proteomes" id="UP000198287">
    <property type="component" value="Unassembled WGS sequence"/>
</dbReference>
<comment type="caution">
    <text evidence="6">The sequence shown here is derived from an EMBL/GenBank/DDBJ whole genome shotgun (WGS) entry which is preliminary data.</text>
</comment>
<keyword evidence="3" id="KW-0862">Zinc</keyword>
<reference evidence="6 7" key="1">
    <citation type="submission" date="2015-12" db="EMBL/GenBank/DDBJ databases">
        <title>The genome of Folsomia candida.</title>
        <authorList>
            <person name="Faddeeva A."/>
            <person name="Derks M.F."/>
            <person name="Anvar Y."/>
            <person name="Smit S."/>
            <person name="Van Straalen N."/>
            <person name="Roelofs D."/>
        </authorList>
    </citation>
    <scope>NUCLEOTIDE SEQUENCE [LARGE SCALE GENOMIC DNA]</scope>
    <source>
        <strain evidence="6 7">VU population</strain>
        <tissue evidence="6">Whole body</tissue>
    </source>
</reference>
<dbReference type="GO" id="GO:0008270">
    <property type="term" value="F:zinc ion binding"/>
    <property type="evidence" value="ECO:0007669"/>
    <property type="project" value="UniProtKB-KW"/>
</dbReference>
<dbReference type="Pfam" id="PF01753">
    <property type="entry name" value="zf-MYND"/>
    <property type="match status" value="1"/>
</dbReference>
<dbReference type="OrthoDB" id="265717at2759"/>
<sequence>MATEGSSEKMEVDSINEDLDLIKYTLLSIGALQAVQHMPSVIKVEEDLTVFQKKSEILVDVSYSSGGISKMMDPSSLAESLYEPFKASRIWTNDTFRVGSSCNALLPLSPPPDGVNLLFETRNFPLFLERYKLTDQLYRVMMRQGVEPFVSMISLKNNEQKAEFYWGLTFLGKTSAFVAGILASVSSLQEIGVKNWILPTGEKVPLSSLRPTIFEVVPSHLFTIIQKISRDVEGPATYFGAQPGDHPDSEFIRFDMRKVMTTLIEEAGQARLVIRHVVLSTKLKDGTVYIVDPTGRQFGYKGANGGLIVHGRVDDYKEKFPGLVVSQYDDAPLEATGADGFIPVLKSLLVEHLKKRLCAYCGRIDEIHPKQLSSLPVDNGAGLIYTDKACKLKHCGRCKGVLYCGKVCQKLNWESHLPTCQRM</sequence>
<dbReference type="Gene3D" id="6.10.140.2220">
    <property type="match status" value="1"/>
</dbReference>
<evidence type="ECO:0000313" key="7">
    <source>
        <dbReference type="Proteomes" id="UP000198287"/>
    </source>
</evidence>
<keyword evidence="1" id="KW-0479">Metal-binding</keyword>
<accession>A0A226DK34</accession>
<evidence type="ECO:0000256" key="2">
    <source>
        <dbReference type="ARBA" id="ARBA00022771"/>
    </source>
</evidence>
<dbReference type="SUPFAM" id="SSF144232">
    <property type="entry name" value="HIT/MYND zinc finger-like"/>
    <property type="match status" value="1"/>
</dbReference>
<evidence type="ECO:0000256" key="4">
    <source>
        <dbReference type="PROSITE-ProRule" id="PRU00134"/>
    </source>
</evidence>
<name>A0A226DK34_FOLCA</name>
<feature type="domain" description="MYND-type" evidence="5">
    <location>
        <begin position="358"/>
        <end position="420"/>
    </location>
</feature>
<protein>
    <recommendedName>
        <fullName evidence="5">MYND-type domain-containing protein</fullName>
    </recommendedName>
</protein>
<dbReference type="InterPro" id="IPR002893">
    <property type="entry name" value="Znf_MYND"/>
</dbReference>
<keyword evidence="2 4" id="KW-0863">Zinc-finger</keyword>
<organism evidence="6 7">
    <name type="scientific">Folsomia candida</name>
    <name type="common">Springtail</name>
    <dbReference type="NCBI Taxonomy" id="158441"/>
    <lineage>
        <taxon>Eukaryota</taxon>
        <taxon>Metazoa</taxon>
        <taxon>Ecdysozoa</taxon>
        <taxon>Arthropoda</taxon>
        <taxon>Hexapoda</taxon>
        <taxon>Collembola</taxon>
        <taxon>Entomobryomorpha</taxon>
        <taxon>Isotomoidea</taxon>
        <taxon>Isotomidae</taxon>
        <taxon>Proisotominae</taxon>
        <taxon>Folsomia</taxon>
    </lineage>
</organism>
<evidence type="ECO:0000313" key="6">
    <source>
        <dbReference type="EMBL" id="OXA45214.1"/>
    </source>
</evidence>
<dbReference type="PROSITE" id="PS50865">
    <property type="entry name" value="ZF_MYND_2"/>
    <property type="match status" value="1"/>
</dbReference>
<evidence type="ECO:0000256" key="1">
    <source>
        <dbReference type="ARBA" id="ARBA00022723"/>
    </source>
</evidence>
<keyword evidence="7" id="KW-1185">Reference proteome</keyword>
<dbReference type="EMBL" id="LNIX01000018">
    <property type="protein sequence ID" value="OXA45214.1"/>
    <property type="molecule type" value="Genomic_DNA"/>
</dbReference>
<evidence type="ECO:0000256" key="3">
    <source>
        <dbReference type="ARBA" id="ARBA00022833"/>
    </source>
</evidence>
<gene>
    <name evidence="6" type="ORF">Fcan01_20266</name>
</gene>
<evidence type="ECO:0000259" key="5">
    <source>
        <dbReference type="PROSITE" id="PS50865"/>
    </source>
</evidence>
<dbReference type="AlphaFoldDB" id="A0A226DK34"/>